<evidence type="ECO:0000259" key="5">
    <source>
        <dbReference type="Pfam" id="PF01168"/>
    </source>
</evidence>
<dbReference type="CDD" id="cd00635">
    <property type="entry name" value="PLPDE_III_YBL036c_like"/>
    <property type="match status" value="1"/>
</dbReference>
<dbReference type="Pfam" id="PF01168">
    <property type="entry name" value="Ala_racemase_N"/>
    <property type="match status" value="1"/>
</dbReference>
<dbReference type="EMBL" id="CP002390">
    <property type="protein sequence ID" value="EFE29146.1"/>
    <property type="molecule type" value="Genomic_DNA"/>
</dbReference>
<dbReference type="InterPro" id="IPR029066">
    <property type="entry name" value="PLP-binding_barrel"/>
</dbReference>
<dbReference type="PATRIC" id="fig|546269.5.peg.1592"/>
<dbReference type="GO" id="GO:0030170">
    <property type="term" value="F:pyridoxal phosphate binding"/>
    <property type="evidence" value="ECO:0007669"/>
    <property type="project" value="UniProtKB-UniRule"/>
</dbReference>
<evidence type="ECO:0000256" key="4">
    <source>
        <dbReference type="RuleBase" id="RU004514"/>
    </source>
</evidence>
<organism evidence="6 7">
    <name type="scientific">Filifactor alocis (strain ATCC 35896 / CCUG 47790 / D40 B5)</name>
    <name type="common">Fusobacterium alocis</name>
    <dbReference type="NCBI Taxonomy" id="546269"/>
    <lineage>
        <taxon>Bacteria</taxon>
        <taxon>Bacillati</taxon>
        <taxon>Bacillota</taxon>
        <taxon>Clostridia</taxon>
        <taxon>Peptostreptococcales</taxon>
        <taxon>Filifactoraceae</taxon>
        <taxon>Filifactor</taxon>
    </lineage>
</organism>
<dbReference type="RefSeq" id="WP_014263055.1">
    <property type="nucleotide sequence ID" value="NC_016630.1"/>
</dbReference>
<accession>D6GQU3</accession>
<keyword evidence="7" id="KW-1185">Reference proteome</keyword>
<gene>
    <name evidence="6" type="ordered locus">HMPREF0389_01068</name>
</gene>
<evidence type="ECO:0000256" key="1">
    <source>
        <dbReference type="ARBA" id="ARBA00022898"/>
    </source>
</evidence>
<dbReference type="eggNOG" id="COG0325">
    <property type="taxonomic scope" value="Bacteria"/>
</dbReference>
<dbReference type="Proteomes" id="UP000007468">
    <property type="component" value="Chromosome"/>
</dbReference>
<keyword evidence="1 2" id="KW-0663">Pyridoxal phosphate</keyword>
<dbReference type="NCBIfam" id="TIGR00044">
    <property type="entry name" value="YggS family pyridoxal phosphate-dependent enzyme"/>
    <property type="match status" value="1"/>
</dbReference>
<proteinExistence type="inferred from homology"/>
<dbReference type="Gene3D" id="3.20.20.10">
    <property type="entry name" value="Alanine racemase"/>
    <property type="match status" value="1"/>
</dbReference>
<dbReference type="InterPro" id="IPR001608">
    <property type="entry name" value="Ala_racemase_N"/>
</dbReference>
<feature type="domain" description="Alanine racemase N-terminal" evidence="5">
    <location>
        <begin position="6"/>
        <end position="226"/>
    </location>
</feature>
<comment type="function">
    <text evidence="2">Pyridoxal 5'-phosphate (PLP)-binding protein, which is involved in PLP homeostasis.</text>
</comment>
<dbReference type="PIRSF" id="PIRSF004848">
    <property type="entry name" value="YBL036c_PLPDEIII"/>
    <property type="match status" value="1"/>
</dbReference>
<feature type="modified residue" description="N6-(pyridoxal phosphate)lysine" evidence="2 3">
    <location>
        <position position="34"/>
    </location>
</feature>
<dbReference type="InterPro" id="IPR011078">
    <property type="entry name" value="PyrdxlP_homeostasis"/>
</dbReference>
<reference evidence="7" key="1">
    <citation type="submission" date="2010-12" db="EMBL/GenBank/DDBJ databases">
        <title>The genome sequence of Filifactor alocis strain ATCC 35896.</title>
        <authorList>
            <consortium name="The Broad Institute Genome Sequencing Platform"/>
            <person name="Ward D."/>
            <person name="Earl A."/>
            <person name="Feldgarden M."/>
            <person name="Young S.K."/>
            <person name="Gargeya S."/>
            <person name="Zeng Q."/>
            <person name="Alvarado L."/>
            <person name="Berlin A."/>
            <person name="Bochicchio J."/>
            <person name="Chapman S.B."/>
            <person name="Chen Z."/>
            <person name="Freedman E."/>
            <person name="Gellesch M."/>
            <person name="Goldberg J."/>
            <person name="Griggs A."/>
            <person name="Gujja S."/>
            <person name="Heilman E."/>
            <person name="Heiman D."/>
            <person name="Howarth C."/>
            <person name="Mehta T."/>
            <person name="Neiman D."/>
            <person name="Pearson M."/>
            <person name="Roberts A."/>
            <person name="Saif S."/>
            <person name="Shea T."/>
            <person name="Shenoy N."/>
            <person name="Sisk P."/>
            <person name="Stolte C."/>
            <person name="Sykes S."/>
            <person name="White J."/>
            <person name="Yandava C."/>
            <person name="Izard J."/>
            <person name="Blanton J.M."/>
            <person name="Baranova O.V."/>
            <person name="Tanner A.C."/>
            <person name="Dewhirst F.E."/>
            <person name="Haas B."/>
            <person name="Nusbaum C."/>
            <person name="Birren B."/>
        </authorList>
    </citation>
    <scope>NUCLEOTIDE SEQUENCE [LARGE SCALE GENOMIC DNA]</scope>
    <source>
        <strain evidence="7">ATCC 35896 / D40 B5</strain>
    </source>
</reference>
<dbReference type="FunFam" id="3.20.20.10:FF:000018">
    <property type="entry name" value="Pyridoxal phosphate homeostasis protein"/>
    <property type="match status" value="1"/>
</dbReference>
<dbReference type="AlphaFoldDB" id="D6GQU3"/>
<evidence type="ECO:0000313" key="7">
    <source>
        <dbReference type="Proteomes" id="UP000007468"/>
    </source>
</evidence>
<dbReference type="OrthoDB" id="9804072at2"/>
<comment type="similarity">
    <text evidence="2 4">Belongs to the pyridoxal phosphate-binding protein YggS/PROSC family.</text>
</comment>
<evidence type="ECO:0000256" key="3">
    <source>
        <dbReference type="PIRSR" id="PIRSR004848-1"/>
    </source>
</evidence>
<dbReference type="HAMAP" id="MF_02087">
    <property type="entry name" value="PLP_homeostasis"/>
    <property type="match status" value="1"/>
</dbReference>
<dbReference type="STRING" id="546269.HMPREF0389_01068"/>
<dbReference type="PANTHER" id="PTHR10146:SF14">
    <property type="entry name" value="PYRIDOXAL PHOSPHATE HOMEOSTASIS PROTEIN"/>
    <property type="match status" value="1"/>
</dbReference>
<name>D6GQU3_FILAD</name>
<dbReference type="PANTHER" id="PTHR10146">
    <property type="entry name" value="PROLINE SYNTHETASE CO-TRANSCRIBED BACTERIAL HOMOLOG PROTEIN"/>
    <property type="match status" value="1"/>
</dbReference>
<sequence length="230" mass="25952">MDVKDNLKSVQASIEQARQNSCEKQEVTLVAVTKTIDVGPMKEVLKEGVSCFGENKVQEILSKYEKFPDTVKWHLIGTLQSNKVKYIIDKVEMIHSLDRISLAKEIDRRAKEIGVVMKCLIQVNISQEESKHGLDKAEALKFIEEVAQNFSHIQVLGLMGMAPFVEDAEEARPYFRQLKGLFEEAKNLNLGTGQMKYLSMGMTNDYTVAIEEGSNMVRVGTGIFGKRNYN</sequence>
<comment type="cofactor">
    <cofactor evidence="3">
        <name>pyridoxal 5'-phosphate</name>
        <dbReference type="ChEBI" id="CHEBI:597326"/>
    </cofactor>
</comment>
<dbReference type="SUPFAM" id="SSF51419">
    <property type="entry name" value="PLP-binding barrel"/>
    <property type="match status" value="1"/>
</dbReference>
<protein>
    <recommendedName>
        <fullName evidence="2">Pyridoxal phosphate homeostasis protein</fullName>
        <shortName evidence="2">PLP homeostasis protein</shortName>
    </recommendedName>
</protein>
<dbReference type="KEGG" id="faa:HMPREF0389_01068"/>
<evidence type="ECO:0000313" key="6">
    <source>
        <dbReference type="EMBL" id="EFE29146.1"/>
    </source>
</evidence>
<evidence type="ECO:0000256" key="2">
    <source>
        <dbReference type="HAMAP-Rule" id="MF_02087"/>
    </source>
</evidence>